<proteinExistence type="predicted"/>
<protein>
    <submittedName>
        <fullName evidence="1">Uncharacterized protein</fullName>
    </submittedName>
</protein>
<name>A0A6J5L799_9CAUD</name>
<evidence type="ECO:0000313" key="1">
    <source>
        <dbReference type="EMBL" id="CAB4130284.1"/>
    </source>
</evidence>
<gene>
    <name evidence="1" type="ORF">UFOVP117_347</name>
</gene>
<accession>A0A6J5L799</accession>
<dbReference type="EMBL" id="LR796235">
    <property type="protein sequence ID" value="CAB4130284.1"/>
    <property type="molecule type" value="Genomic_DNA"/>
</dbReference>
<sequence>MKNLNNIIKKVLKEENQRYMFFSNLEQMKRQCEILLGKDKQMIESILDNGHDWAQDHIAESKNNMDQVFDFIMNEIEGDDFSSDDAVDVMYEGRKKAGTKLCARGLASAKAKYDVFPSAYSNGHAVQVCKGKIKGLDGKRHCSGAYC</sequence>
<reference evidence="1" key="1">
    <citation type="submission" date="2020-04" db="EMBL/GenBank/DDBJ databases">
        <authorList>
            <person name="Chiriac C."/>
            <person name="Salcher M."/>
            <person name="Ghai R."/>
            <person name="Kavagutti S V."/>
        </authorList>
    </citation>
    <scope>NUCLEOTIDE SEQUENCE</scope>
</reference>
<organism evidence="1">
    <name type="scientific">uncultured Caudovirales phage</name>
    <dbReference type="NCBI Taxonomy" id="2100421"/>
    <lineage>
        <taxon>Viruses</taxon>
        <taxon>Duplodnaviria</taxon>
        <taxon>Heunggongvirae</taxon>
        <taxon>Uroviricota</taxon>
        <taxon>Caudoviricetes</taxon>
        <taxon>Peduoviridae</taxon>
        <taxon>Maltschvirus</taxon>
        <taxon>Maltschvirus maltsch</taxon>
    </lineage>
</organism>